<name>A0A928VS35_9CYAN</name>
<dbReference type="SMART" id="SM00470">
    <property type="entry name" value="ParB"/>
    <property type="match status" value="1"/>
</dbReference>
<dbReference type="InterPro" id="IPR050336">
    <property type="entry name" value="Chromosome_partition/occlusion"/>
</dbReference>
<proteinExistence type="inferred from homology"/>
<dbReference type="GO" id="GO:0007059">
    <property type="term" value="P:chromosome segregation"/>
    <property type="evidence" value="ECO:0007669"/>
    <property type="project" value="TreeGrafter"/>
</dbReference>
<reference evidence="3" key="1">
    <citation type="submission" date="2020-10" db="EMBL/GenBank/DDBJ databases">
        <authorList>
            <person name="Castelo-Branco R."/>
            <person name="Eusebio N."/>
            <person name="Adriana R."/>
            <person name="Vieira A."/>
            <person name="Brugerolle De Fraissinette N."/>
            <person name="Rezende De Castro R."/>
            <person name="Schneider M.P."/>
            <person name="Vasconcelos V."/>
            <person name="Leao P.N."/>
        </authorList>
    </citation>
    <scope>NUCLEOTIDE SEQUENCE</scope>
    <source>
        <strain evidence="3">LEGE 11480</strain>
    </source>
</reference>
<protein>
    <submittedName>
        <fullName evidence="3">ParB/RepB/Spo0J family partition protein</fullName>
    </submittedName>
</protein>
<dbReference type="PANTHER" id="PTHR33375:SF1">
    <property type="entry name" value="CHROMOSOME-PARTITIONING PROTEIN PARB-RELATED"/>
    <property type="match status" value="1"/>
</dbReference>
<dbReference type="GO" id="GO:0003677">
    <property type="term" value="F:DNA binding"/>
    <property type="evidence" value="ECO:0007669"/>
    <property type="project" value="InterPro"/>
</dbReference>
<dbReference type="InterPro" id="IPR036086">
    <property type="entry name" value="ParB/Sulfiredoxin_sf"/>
</dbReference>
<evidence type="ECO:0000313" key="4">
    <source>
        <dbReference type="Proteomes" id="UP000625316"/>
    </source>
</evidence>
<dbReference type="PANTHER" id="PTHR33375">
    <property type="entry name" value="CHROMOSOME-PARTITIONING PROTEIN PARB-RELATED"/>
    <property type="match status" value="1"/>
</dbReference>
<gene>
    <name evidence="3" type="ORF">IQ266_23660</name>
</gene>
<dbReference type="Pfam" id="PF02195">
    <property type="entry name" value="ParB_N"/>
    <property type="match status" value="1"/>
</dbReference>
<dbReference type="Proteomes" id="UP000625316">
    <property type="component" value="Unassembled WGS sequence"/>
</dbReference>
<accession>A0A928VS35</accession>
<comment type="caution">
    <text evidence="3">The sequence shown here is derived from an EMBL/GenBank/DDBJ whole genome shotgun (WGS) entry which is preliminary data.</text>
</comment>
<dbReference type="Gene3D" id="3.90.1530.10">
    <property type="entry name" value="Conserved hypothetical protein from pyrococcus furiosus pfu- 392566-001, ParB domain"/>
    <property type="match status" value="1"/>
</dbReference>
<dbReference type="NCBIfam" id="TIGR00180">
    <property type="entry name" value="parB_part"/>
    <property type="match status" value="1"/>
</dbReference>
<evidence type="ECO:0000256" key="1">
    <source>
        <dbReference type="ARBA" id="ARBA00006295"/>
    </source>
</evidence>
<organism evidence="3 4">
    <name type="scientific">Romeriopsis navalis LEGE 11480</name>
    <dbReference type="NCBI Taxonomy" id="2777977"/>
    <lineage>
        <taxon>Bacteria</taxon>
        <taxon>Bacillati</taxon>
        <taxon>Cyanobacteriota</taxon>
        <taxon>Cyanophyceae</taxon>
        <taxon>Leptolyngbyales</taxon>
        <taxon>Leptolyngbyaceae</taxon>
        <taxon>Romeriopsis</taxon>
        <taxon>Romeriopsis navalis</taxon>
    </lineage>
</organism>
<dbReference type="RefSeq" id="WP_264327555.1">
    <property type="nucleotide sequence ID" value="NZ_JADEXQ010000122.1"/>
</dbReference>
<keyword evidence="4" id="KW-1185">Reference proteome</keyword>
<feature type="domain" description="ParB-like N-terminal" evidence="2">
    <location>
        <begin position="60"/>
        <end position="148"/>
    </location>
</feature>
<dbReference type="InterPro" id="IPR003115">
    <property type="entry name" value="ParB_N"/>
</dbReference>
<dbReference type="SUPFAM" id="SSF110849">
    <property type="entry name" value="ParB/Sulfiredoxin"/>
    <property type="match status" value="1"/>
</dbReference>
<evidence type="ECO:0000313" key="3">
    <source>
        <dbReference type="EMBL" id="MBE9032738.1"/>
    </source>
</evidence>
<dbReference type="InterPro" id="IPR004437">
    <property type="entry name" value="ParB/RepB/Spo0J"/>
</dbReference>
<evidence type="ECO:0000259" key="2">
    <source>
        <dbReference type="SMART" id="SM00470"/>
    </source>
</evidence>
<sequence>MPRIPSIKERFNPTVQISQQAKQITELQAEIEQLRNAESPELEQQMAVLRDQLKEHGGEMEVSVKHIDPNPTQPRQTIPESSIQAMARTLAKDGQITPIILVPKGKRYLIWDGQRRWEGASRLEWKKIRAVIAPMPENLHRNSLLTFIHHEDLNPLDKAEAIVKEVANSVIELEKEAIPTVLSTVLRRLDRQQKSSQLSALVGLDAAEQHLGLNQLDLSEEEFGILEVLLDLGLNPGSVKANLLSMLSLPLDLKEAIRKQGLKAAHALALAVLTSKTLKISDREANRERMGATEHVITQEMTVAQTRELVAKIKAKFLKTESPQTKQIEQVTRNLERLSIEALEAASPEQLTDLKKLLQKQLKQVKSLVD</sequence>
<dbReference type="GO" id="GO:0005694">
    <property type="term" value="C:chromosome"/>
    <property type="evidence" value="ECO:0007669"/>
    <property type="project" value="TreeGrafter"/>
</dbReference>
<dbReference type="AlphaFoldDB" id="A0A928VS35"/>
<dbReference type="EMBL" id="JADEXQ010000122">
    <property type="protein sequence ID" value="MBE9032738.1"/>
    <property type="molecule type" value="Genomic_DNA"/>
</dbReference>
<comment type="similarity">
    <text evidence="1">Belongs to the ParB family.</text>
</comment>